<evidence type="ECO:0000256" key="2">
    <source>
        <dbReference type="ARBA" id="ARBA00004429"/>
    </source>
</evidence>
<keyword evidence="6 16" id="KW-1003">Cell membrane</keyword>
<evidence type="ECO:0000313" key="21">
    <source>
        <dbReference type="Proteomes" id="UP000004491"/>
    </source>
</evidence>
<dbReference type="GO" id="GO:0005886">
    <property type="term" value="C:plasma membrane"/>
    <property type="evidence" value="ECO:0007669"/>
    <property type="project" value="UniProtKB-SubCell"/>
</dbReference>
<keyword evidence="11 18" id="KW-0479">Metal-binding</keyword>
<feature type="transmembrane region" description="Helical" evidence="19">
    <location>
        <begin position="83"/>
        <end position="105"/>
    </location>
</feature>
<proteinExistence type="predicted"/>
<dbReference type="EMBL" id="AFOC01000025">
    <property type="protein sequence ID" value="EGV51847.1"/>
    <property type="molecule type" value="Genomic_DNA"/>
</dbReference>
<comment type="function">
    <text evidence="1 16">Membrane-anchoring subunit of succinate dehydrogenase (SDH).</text>
</comment>
<dbReference type="GO" id="GO:0020037">
    <property type="term" value="F:heme binding"/>
    <property type="evidence" value="ECO:0007669"/>
    <property type="project" value="InterPro"/>
</dbReference>
<dbReference type="PANTHER" id="PTHR38689">
    <property type="entry name" value="SUCCINATE DEHYDROGENASE HYDROPHOBIC MEMBRANE ANCHOR SUBUNIT"/>
    <property type="match status" value="1"/>
</dbReference>
<keyword evidence="10 19" id="KW-0812">Transmembrane</keyword>
<comment type="cofactor">
    <cofactor evidence="18">
        <name>heme</name>
        <dbReference type="ChEBI" id="CHEBI:30413"/>
    </cofactor>
    <text evidence="18">The heme is bound between the two transmembrane subunits.</text>
</comment>
<accession>G2DC37</accession>
<evidence type="ECO:0000256" key="14">
    <source>
        <dbReference type="ARBA" id="ARBA00023004"/>
    </source>
</evidence>
<dbReference type="SUPFAM" id="SSF81343">
    <property type="entry name" value="Fumarate reductase respiratory complex transmembrane subunits"/>
    <property type="match status" value="1"/>
</dbReference>
<evidence type="ECO:0000256" key="18">
    <source>
        <dbReference type="PIRSR" id="PIRSR000169-2"/>
    </source>
</evidence>
<dbReference type="PIRSF" id="PIRSF000169">
    <property type="entry name" value="SDH_D"/>
    <property type="match status" value="1"/>
</dbReference>
<feature type="binding site" description="axial binding residue" evidence="18">
    <location>
        <position position="66"/>
    </location>
    <ligand>
        <name>heme</name>
        <dbReference type="ChEBI" id="CHEBI:30413"/>
        <note>ligand shared with second transmembrane subunit</note>
    </ligand>
    <ligandPart>
        <name>Fe</name>
        <dbReference type="ChEBI" id="CHEBI:18248"/>
    </ligandPart>
</feature>
<dbReference type="AlphaFoldDB" id="G2DC37"/>
<evidence type="ECO:0000256" key="7">
    <source>
        <dbReference type="ARBA" id="ARBA00022519"/>
    </source>
</evidence>
<dbReference type="RefSeq" id="WP_005960748.1">
    <property type="nucleotide sequence ID" value="NZ_AFOC01000025.1"/>
</dbReference>
<dbReference type="PANTHER" id="PTHR38689:SF1">
    <property type="entry name" value="SUCCINATE DEHYDROGENASE HYDROPHOBIC MEMBRANE ANCHOR SUBUNIT"/>
    <property type="match status" value="1"/>
</dbReference>
<keyword evidence="5 16" id="KW-0813">Transport</keyword>
<evidence type="ECO:0000256" key="15">
    <source>
        <dbReference type="ARBA" id="ARBA00023136"/>
    </source>
</evidence>
<dbReference type="GO" id="GO:0006099">
    <property type="term" value="P:tricarboxylic acid cycle"/>
    <property type="evidence" value="ECO:0007669"/>
    <property type="project" value="UniProtKB-UniRule"/>
</dbReference>
<dbReference type="Pfam" id="PF01127">
    <property type="entry name" value="Sdh_cyt"/>
    <property type="match status" value="1"/>
</dbReference>
<keyword evidence="8 16" id="KW-0816">Tricarboxylic acid cycle</keyword>
<evidence type="ECO:0000256" key="3">
    <source>
        <dbReference type="ARBA" id="ARBA00005163"/>
    </source>
</evidence>
<dbReference type="NCBIfam" id="TIGR02968">
    <property type="entry name" value="succ_dehyd_anc"/>
    <property type="match status" value="1"/>
</dbReference>
<keyword evidence="12 16" id="KW-0249">Electron transport</keyword>
<gene>
    <name evidence="20" type="ORF">Rifp1Sym_ax00350</name>
</gene>
<evidence type="ECO:0000313" key="20">
    <source>
        <dbReference type="EMBL" id="EGV51847.1"/>
    </source>
</evidence>
<comment type="caution">
    <text evidence="20">The sequence shown here is derived from an EMBL/GenBank/DDBJ whole genome shotgun (WGS) entry which is preliminary data.</text>
</comment>
<keyword evidence="13 19" id="KW-1133">Transmembrane helix</keyword>
<name>G2DC37_9GAMM</name>
<comment type="pathway">
    <text evidence="3 16">Carbohydrate metabolism; tricarboxylic acid cycle.</text>
</comment>
<evidence type="ECO:0000256" key="6">
    <source>
        <dbReference type="ARBA" id="ARBA00022475"/>
    </source>
</evidence>
<dbReference type="GO" id="GO:0009055">
    <property type="term" value="F:electron transfer activity"/>
    <property type="evidence" value="ECO:0007669"/>
    <property type="project" value="TreeGrafter"/>
</dbReference>
<dbReference type="GO" id="GO:0017004">
    <property type="term" value="P:cytochrome complex assembly"/>
    <property type="evidence" value="ECO:0007669"/>
    <property type="project" value="TreeGrafter"/>
</dbReference>
<feature type="transmembrane region" description="Helical" evidence="19">
    <location>
        <begin position="54"/>
        <end position="71"/>
    </location>
</feature>
<dbReference type="Gene3D" id="1.20.1300.10">
    <property type="entry name" value="Fumarate reductase/succinate dehydrogenase, transmembrane subunit"/>
    <property type="match status" value="1"/>
</dbReference>
<evidence type="ECO:0000256" key="10">
    <source>
        <dbReference type="ARBA" id="ARBA00022692"/>
    </source>
</evidence>
<evidence type="ECO:0000256" key="16">
    <source>
        <dbReference type="PIRNR" id="PIRNR000169"/>
    </source>
</evidence>
<evidence type="ECO:0000256" key="9">
    <source>
        <dbReference type="ARBA" id="ARBA00022617"/>
    </source>
</evidence>
<sequence>MSRQMPGLQAWLFQRISAVYLGLYTPLLLLYFIVMPPQSYAEWHVFLASPWVNSSILLFALALLVHAWVGVRDVVLDYVHPYLLRLAMLTGVAVMLIAWGFWVLAHTACGHRLT</sequence>
<dbReference type="GO" id="GO:0046872">
    <property type="term" value="F:metal ion binding"/>
    <property type="evidence" value="ECO:0007669"/>
    <property type="project" value="UniProtKB-KW"/>
</dbReference>
<keyword evidence="21" id="KW-1185">Reference proteome</keyword>
<evidence type="ECO:0000256" key="12">
    <source>
        <dbReference type="ARBA" id="ARBA00022982"/>
    </source>
</evidence>
<dbReference type="InterPro" id="IPR034804">
    <property type="entry name" value="SQR/QFR_C/D"/>
</dbReference>
<dbReference type="Proteomes" id="UP000004491">
    <property type="component" value="Unassembled WGS sequence"/>
</dbReference>
<evidence type="ECO:0000256" key="11">
    <source>
        <dbReference type="ARBA" id="ARBA00022723"/>
    </source>
</evidence>
<feature type="transmembrane region" description="Helical" evidence="19">
    <location>
        <begin position="12"/>
        <end position="34"/>
    </location>
</feature>
<dbReference type="InterPro" id="IPR000701">
    <property type="entry name" value="SuccDH_FuR_B_TM-su"/>
</dbReference>
<evidence type="ECO:0000256" key="1">
    <source>
        <dbReference type="ARBA" id="ARBA00004050"/>
    </source>
</evidence>
<evidence type="ECO:0000256" key="8">
    <source>
        <dbReference type="ARBA" id="ARBA00022532"/>
    </source>
</evidence>
<reference evidence="20" key="1">
    <citation type="journal article" date="2011" name="ISME J.">
        <title>The endosymbionts of the deep-sea tubeworms Riftia pachyptila and Tevnia jerichonana share an identical physiology as revealed by proteogenomic analyses.</title>
        <authorList>
            <person name="Gardebrecht A."/>
            <person name="Markert S."/>
            <person name="Felbeck H."/>
            <person name="Thuermer A."/>
            <person name="Albrecht D."/>
            <person name="Wollherr A."/>
            <person name="Kabisch J."/>
            <person name="Lehmann R."/>
            <person name="Daniel R."/>
            <person name="Liesegang H."/>
            <person name="Hecker M."/>
            <person name="Sievert S.M."/>
            <person name="Schweder T."/>
        </authorList>
    </citation>
    <scope>NUCLEOTIDE SEQUENCE [LARGE SCALE GENOMIC DNA]</scope>
</reference>
<feature type="binding site" evidence="17">
    <location>
        <position position="78"/>
    </location>
    <ligand>
        <name>a ubiquinone</name>
        <dbReference type="ChEBI" id="CHEBI:16389"/>
    </ligand>
</feature>
<organism evidence="20 21">
    <name type="scientific">endosymbiont of Riftia pachyptila</name>
    <name type="common">vent Ph05</name>
    <dbReference type="NCBI Taxonomy" id="1048808"/>
    <lineage>
        <taxon>Bacteria</taxon>
        <taxon>Pseudomonadati</taxon>
        <taxon>Pseudomonadota</taxon>
        <taxon>Gammaproteobacteria</taxon>
        <taxon>sulfur-oxidizing symbionts</taxon>
    </lineage>
</organism>
<evidence type="ECO:0000256" key="5">
    <source>
        <dbReference type="ARBA" id="ARBA00022448"/>
    </source>
</evidence>
<keyword evidence="15 16" id="KW-0472">Membrane</keyword>
<evidence type="ECO:0000256" key="19">
    <source>
        <dbReference type="SAM" id="Phobius"/>
    </source>
</evidence>
<evidence type="ECO:0000256" key="13">
    <source>
        <dbReference type="ARBA" id="ARBA00022989"/>
    </source>
</evidence>
<evidence type="ECO:0000256" key="4">
    <source>
        <dbReference type="ARBA" id="ARBA00019425"/>
    </source>
</evidence>
<keyword evidence="9 18" id="KW-0349">Heme</keyword>
<protein>
    <recommendedName>
        <fullName evidence="4 16">Succinate dehydrogenase hydrophobic membrane anchor subunit</fullName>
    </recommendedName>
</protein>
<comment type="subcellular location">
    <subcellularLocation>
        <location evidence="2 16">Cell inner membrane</location>
        <topology evidence="2 16">Multi-pass membrane protein</topology>
    </subcellularLocation>
</comment>
<keyword evidence="14 18" id="KW-0408">Iron</keyword>
<evidence type="ECO:0000256" key="17">
    <source>
        <dbReference type="PIRSR" id="PIRSR000169-1"/>
    </source>
</evidence>
<keyword evidence="7 16" id="KW-0997">Cell inner membrane</keyword>
<dbReference type="InterPro" id="IPR014312">
    <property type="entry name" value="Succ_DH_anchor"/>
</dbReference>
<dbReference type="UniPathway" id="UPA00223"/>